<dbReference type="KEGG" id="mku:I2456_09665"/>
<dbReference type="EMBL" id="BLKU01000003">
    <property type="protein sequence ID" value="GFG64306.1"/>
    <property type="molecule type" value="Genomic_DNA"/>
</dbReference>
<proteinExistence type="inferred from homology"/>
<gene>
    <name evidence="5" type="primary">hsdS</name>
    <name evidence="6" type="ORF">I2456_09665</name>
    <name evidence="5" type="ORF">MKUB_17960</name>
</gene>
<dbReference type="REBASE" id="497749">
    <property type="entry name" value="S.Mku13573ORF9655P"/>
</dbReference>
<accession>A0AAX1JGQ2</accession>
<dbReference type="Proteomes" id="UP000465306">
    <property type="component" value="Unassembled WGS sequence"/>
</dbReference>
<reference evidence="5" key="2">
    <citation type="submission" date="2020-02" db="EMBL/GenBank/DDBJ databases">
        <authorList>
            <person name="Matsumoto Y."/>
            <person name="Kinjo T."/>
            <person name="Motooka D."/>
            <person name="Nabeya D."/>
            <person name="Jung N."/>
            <person name="Uechi K."/>
            <person name="Horii T."/>
            <person name="Iida T."/>
            <person name="Fujita J."/>
            <person name="Nakamura S."/>
        </authorList>
    </citation>
    <scope>NUCLEOTIDE SEQUENCE</scope>
    <source>
        <strain evidence="5">JCM 13573</strain>
    </source>
</reference>
<reference evidence="5 7" key="1">
    <citation type="journal article" date="2019" name="Emerg. Microbes Infect.">
        <title>Comprehensive subspecies identification of 175 nontuberculous mycobacteria species based on 7547 genomic profiles.</title>
        <authorList>
            <person name="Matsumoto Y."/>
            <person name="Kinjo T."/>
            <person name="Motooka D."/>
            <person name="Nabeya D."/>
            <person name="Jung N."/>
            <person name="Uechi K."/>
            <person name="Horii T."/>
            <person name="Iida T."/>
            <person name="Fujita J."/>
            <person name="Nakamura S."/>
        </authorList>
    </citation>
    <scope>NUCLEOTIDE SEQUENCE [LARGE SCALE GENOMIC DNA]</scope>
    <source>
        <strain evidence="5 7">JCM 13573</strain>
    </source>
</reference>
<name>A0AAX1JGQ2_9MYCO</name>
<dbReference type="GO" id="GO:0009307">
    <property type="term" value="P:DNA restriction-modification system"/>
    <property type="evidence" value="ECO:0007669"/>
    <property type="project" value="UniProtKB-KW"/>
</dbReference>
<keyword evidence="2" id="KW-0680">Restriction system</keyword>
<dbReference type="EMBL" id="CP065047">
    <property type="protein sequence ID" value="QPI39686.1"/>
    <property type="molecule type" value="Genomic_DNA"/>
</dbReference>
<keyword evidence="3" id="KW-0238">DNA-binding</keyword>
<evidence type="ECO:0000313" key="8">
    <source>
        <dbReference type="Proteomes" id="UP000663583"/>
    </source>
</evidence>
<keyword evidence="7" id="KW-1185">Reference proteome</keyword>
<dbReference type="AlphaFoldDB" id="A0AAX1JGQ2"/>
<organism evidence="6 8">
    <name type="scientific">Mycobacterium kubicae</name>
    <dbReference type="NCBI Taxonomy" id="120959"/>
    <lineage>
        <taxon>Bacteria</taxon>
        <taxon>Bacillati</taxon>
        <taxon>Actinomycetota</taxon>
        <taxon>Actinomycetes</taxon>
        <taxon>Mycobacteriales</taxon>
        <taxon>Mycobacteriaceae</taxon>
        <taxon>Mycobacterium</taxon>
        <taxon>Mycobacterium simiae complex</taxon>
    </lineage>
</organism>
<sequence length="374" mass="39597">MEVTLGECLDFRTGSSAPARAATGRFAVYGANGVIGYAPDCNASGPLIVLGRVGSYCGSVRYSASDVWVTDNAFVCRAEDPAQTRYWYYALQTCRLNEHRCGSGQPLLNQRTLREVTVRTVPRGLRGAIAEVLGALDDKIAVNHRVIESAEAVMVATVATVVAAGQRVALSTLATRSTAVRTPAAFDPVVAHFSLPAFDDGAQPQPVAAASVKSGKYILSQPCVLFAKLNPHVPRIWNVVSLPAQMALASTEFVVLRPTGIDTSALWAALRQRDVVDSVRQLVAGTSGSHQRIQPRDLLEIAVADVRALSRDQSQLITDLGALCQARRAEKIRLAAVRDTLLPLLVSGQVGVATGTAGGVVAAGAGSHRIRAPR</sequence>
<dbReference type="GO" id="GO:0003677">
    <property type="term" value="F:DNA binding"/>
    <property type="evidence" value="ECO:0007669"/>
    <property type="project" value="UniProtKB-KW"/>
</dbReference>
<keyword evidence="6" id="KW-0540">Nuclease</keyword>
<dbReference type="RefSeq" id="WP_085073226.1">
    <property type="nucleotide sequence ID" value="NZ_BLKU01000003.1"/>
</dbReference>
<evidence type="ECO:0000256" key="3">
    <source>
        <dbReference type="ARBA" id="ARBA00023125"/>
    </source>
</evidence>
<dbReference type="CDD" id="cd17266">
    <property type="entry name" value="RMtype1_S_Sau1132ORF3780P-TRD2-CR2_like"/>
    <property type="match status" value="1"/>
</dbReference>
<dbReference type="InterPro" id="IPR044946">
    <property type="entry name" value="Restrct_endonuc_typeI_TRD_sf"/>
</dbReference>
<dbReference type="Pfam" id="PF01420">
    <property type="entry name" value="Methylase_S"/>
    <property type="match status" value="1"/>
</dbReference>
<feature type="domain" description="Type I restriction modification DNA specificity" evidence="4">
    <location>
        <begin position="4"/>
        <end position="151"/>
    </location>
</feature>
<evidence type="ECO:0000313" key="6">
    <source>
        <dbReference type="EMBL" id="QPI39686.1"/>
    </source>
</evidence>
<evidence type="ECO:0000256" key="2">
    <source>
        <dbReference type="ARBA" id="ARBA00022747"/>
    </source>
</evidence>
<dbReference type="SUPFAM" id="SSF116734">
    <property type="entry name" value="DNA methylase specificity domain"/>
    <property type="match status" value="1"/>
</dbReference>
<dbReference type="GO" id="GO:0004519">
    <property type="term" value="F:endonuclease activity"/>
    <property type="evidence" value="ECO:0007669"/>
    <property type="project" value="UniProtKB-KW"/>
</dbReference>
<evidence type="ECO:0000256" key="1">
    <source>
        <dbReference type="ARBA" id="ARBA00010923"/>
    </source>
</evidence>
<dbReference type="Proteomes" id="UP000663583">
    <property type="component" value="Chromosome"/>
</dbReference>
<reference evidence="6" key="3">
    <citation type="submission" date="2020-11" db="EMBL/GenBank/DDBJ databases">
        <title>Intraspecies plasmid and genomic variation of Mycobacterium kubicae revealed by the complete genome sequences of two clinical isolates.</title>
        <authorList>
            <person name="Hendrix J.R."/>
            <person name="Epperson L.E."/>
            <person name="Honda J.R."/>
            <person name="Strong M."/>
        </authorList>
    </citation>
    <scope>NUCLEOTIDE SEQUENCE</scope>
    <source>
        <strain evidence="6">JCM 13573</strain>
    </source>
</reference>
<keyword evidence="6" id="KW-0255">Endonuclease</keyword>
<evidence type="ECO:0000313" key="5">
    <source>
        <dbReference type="EMBL" id="GFG64306.1"/>
    </source>
</evidence>
<protein>
    <submittedName>
        <fullName evidence="6">Restriction endonuclease subunit S</fullName>
    </submittedName>
    <submittedName>
        <fullName evidence="5">Type I restriction/modification system specificity determinant HsdS</fullName>
    </submittedName>
</protein>
<dbReference type="InterPro" id="IPR000055">
    <property type="entry name" value="Restrct_endonuc_typeI_TRD"/>
</dbReference>
<evidence type="ECO:0000259" key="4">
    <source>
        <dbReference type="Pfam" id="PF01420"/>
    </source>
</evidence>
<dbReference type="Gene3D" id="3.90.220.20">
    <property type="entry name" value="DNA methylase specificity domains"/>
    <property type="match status" value="2"/>
</dbReference>
<evidence type="ECO:0000313" key="7">
    <source>
        <dbReference type="Proteomes" id="UP000465306"/>
    </source>
</evidence>
<keyword evidence="6" id="KW-0378">Hydrolase</keyword>
<comment type="similarity">
    <text evidence="1">Belongs to the type-I restriction system S methylase family.</text>
</comment>